<reference evidence="15 16" key="1">
    <citation type="submission" date="2018-04" db="EMBL/GenBank/DDBJ databases">
        <title>Novel Campyloabacter and Helicobacter Species and Strains.</title>
        <authorList>
            <person name="Mannion A.J."/>
            <person name="Shen Z."/>
            <person name="Fox J.G."/>
        </authorList>
    </citation>
    <scope>NUCLEOTIDE SEQUENCE [LARGE SCALE GENOMIC DNA]</scope>
    <source>
        <strain evidence="15 16">MIT 98-6070</strain>
    </source>
</reference>
<dbReference type="GO" id="GO:0015031">
    <property type="term" value="P:protein transport"/>
    <property type="evidence" value="ECO:0007669"/>
    <property type="project" value="UniProtKB-KW"/>
</dbReference>
<evidence type="ECO:0000256" key="14">
    <source>
        <dbReference type="SAM" id="Phobius"/>
    </source>
</evidence>
<dbReference type="EMBL" id="NXLR01000005">
    <property type="protein sequence ID" value="RDU60192.1"/>
    <property type="molecule type" value="Genomic_DNA"/>
</dbReference>
<accession>A0A3D8I4W5</accession>
<keyword evidence="16" id="KW-1185">Reference proteome</keyword>
<proteinExistence type="inferred from homology"/>
<keyword evidence="7" id="KW-1003">Cell membrane</keyword>
<keyword evidence="8" id="KW-0997">Cell inner membrane</keyword>
<evidence type="ECO:0000256" key="7">
    <source>
        <dbReference type="ARBA" id="ARBA00022475"/>
    </source>
</evidence>
<sequence>MRIPKRDGLNVIPLIDVMLVLLAIVLSISTFIAQGQIKVELPYASQNQQAKDEKPIVITIDGENIIYFNDKPIDIPSLKEEIANIDNKTLIQLKSDKDSKFESFIQIVDVLKEKGHENFGISTKTK</sequence>
<dbReference type="PANTHER" id="PTHR30558:SF12">
    <property type="entry name" value="BIOPOLYMER TRANSPORT PROTEIN EXBD"/>
    <property type="match status" value="1"/>
</dbReference>
<comment type="function">
    <text evidence="1">Involved in the TonB-dependent energy-dependent transport of various receptor-bound substrates.</text>
</comment>
<dbReference type="AlphaFoldDB" id="A0A3D8I4W5"/>
<dbReference type="Proteomes" id="UP000256599">
    <property type="component" value="Unassembled WGS sequence"/>
</dbReference>
<evidence type="ECO:0000256" key="11">
    <source>
        <dbReference type="ARBA" id="ARBA00022989"/>
    </source>
</evidence>
<dbReference type="InterPro" id="IPR003400">
    <property type="entry name" value="ExbD"/>
</dbReference>
<comment type="subcellular location">
    <subcellularLocation>
        <location evidence="2">Cell inner membrane</location>
        <topology evidence="2">Single-pass type II membrane protein</topology>
    </subcellularLocation>
    <subcellularLocation>
        <location evidence="13">Cell membrane</location>
        <topology evidence="13">Single-pass type II membrane protein</topology>
    </subcellularLocation>
</comment>
<evidence type="ECO:0000313" key="15">
    <source>
        <dbReference type="EMBL" id="RDU60192.1"/>
    </source>
</evidence>
<keyword evidence="11 14" id="KW-1133">Transmembrane helix</keyword>
<dbReference type="RefSeq" id="WP_104699846.1">
    <property type="nucleotide sequence ID" value="NZ_FZPP01000015.1"/>
</dbReference>
<evidence type="ECO:0000256" key="2">
    <source>
        <dbReference type="ARBA" id="ARBA00004249"/>
    </source>
</evidence>
<keyword evidence="6 13" id="KW-0813">Transport</keyword>
<comment type="subunit">
    <text evidence="4">The accessory proteins ExbB and ExbD seem to form a complex with TonB.</text>
</comment>
<evidence type="ECO:0000256" key="6">
    <source>
        <dbReference type="ARBA" id="ARBA00022448"/>
    </source>
</evidence>
<name>A0A3D8I4W5_9HELI</name>
<evidence type="ECO:0000256" key="9">
    <source>
        <dbReference type="ARBA" id="ARBA00022692"/>
    </source>
</evidence>
<dbReference type="OrthoDB" id="9798629at2"/>
<evidence type="ECO:0000256" key="4">
    <source>
        <dbReference type="ARBA" id="ARBA00011471"/>
    </source>
</evidence>
<evidence type="ECO:0000256" key="10">
    <source>
        <dbReference type="ARBA" id="ARBA00022927"/>
    </source>
</evidence>
<gene>
    <name evidence="15" type="primary">exbD</name>
    <name evidence="15" type="ORF">CQA63_04300</name>
</gene>
<keyword evidence="9 13" id="KW-0812">Transmembrane</keyword>
<evidence type="ECO:0000256" key="13">
    <source>
        <dbReference type="RuleBase" id="RU003879"/>
    </source>
</evidence>
<evidence type="ECO:0000313" key="16">
    <source>
        <dbReference type="Proteomes" id="UP000256599"/>
    </source>
</evidence>
<dbReference type="GO" id="GO:0022857">
    <property type="term" value="F:transmembrane transporter activity"/>
    <property type="evidence" value="ECO:0007669"/>
    <property type="project" value="InterPro"/>
</dbReference>
<keyword evidence="12 14" id="KW-0472">Membrane</keyword>
<dbReference type="PANTHER" id="PTHR30558">
    <property type="entry name" value="EXBD MEMBRANE COMPONENT OF PMF-DRIVEN MACROMOLECULE IMPORT SYSTEM"/>
    <property type="match status" value="1"/>
</dbReference>
<dbReference type="GO" id="GO:0005886">
    <property type="term" value="C:plasma membrane"/>
    <property type="evidence" value="ECO:0007669"/>
    <property type="project" value="UniProtKB-SubCell"/>
</dbReference>
<evidence type="ECO:0000256" key="3">
    <source>
        <dbReference type="ARBA" id="ARBA00005811"/>
    </source>
</evidence>
<evidence type="ECO:0000256" key="5">
    <source>
        <dbReference type="ARBA" id="ARBA00022090"/>
    </source>
</evidence>
<evidence type="ECO:0000256" key="8">
    <source>
        <dbReference type="ARBA" id="ARBA00022519"/>
    </source>
</evidence>
<dbReference type="NCBIfam" id="TIGR02804">
    <property type="entry name" value="ExbD_2"/>
    <property type="match status" value="1"/>
</dbReference>
<dbReference type="InterPro" id="IPR014171">
    <property type="entry name" value="TonB_ExbD_2"/>
</dbReference>
<comment type="similarity">
    <text evidence="3 13">Belongs to the ExbD/TolR family.</text>
</comment>
<evidence type="ECO:0000256" key="1">
    <source>
        <dbReference type="ARBA" id="ARBA00003540"/>
    </source>
</evidence>
<evidence type="ECO:0000256" key="12">
    <source>
        <dbReference type="ARBA" id="ARBA00023136"/>
    </source>
</evidence>
<organism evidence="15 16">
    <name type="scientific">Helicobacter marmotae</name>
    <dbReference type="NCBI Taxonomy" id="152490"/>
    <lineage>
        <taxon>Bacteria</taxon>
        <taxon>Pseudomonadati</taxon>
        <taxon>Campylobacterota</taxon>
        <taxon>Epsilonproteobacteria</taxon>
        <taxon>Campylobacterales</taxon>
        <taxon>Helicobacteraceae</taxon>
        <taxon>Helicobacter</taxon>
    </lineage>
</organism>
<comment type="caution">
    <text evidence="15">The sequence shown here is derived from an EMBL/GenBank/DDBJ whole genome shotgun (WGS) entry which is preliminary data.</text>
</comment>
<dbReference type="Pfam" id="PF02472">
    <property type="entry name" value="ExbD"/>
    <property type="match status" value="1"/>
</dbReference>
<keyword evidence="10 13" id="KW-0653">Protein transport</keyword>
<feature type="transmembrane region" description="Helical" evidence="14">
    <location>
        <begin position="12"/>
        <end position="33"/>
    </location>
</feature>
<protein>
    <recommendedName>
        <fullName evidence="5">Biopolymer transport protein ExbD</fullName>
    </recommendedName>
</protein>
<dbReference type="Gene3D" id="3.30.420.270">
    <property type="match status" value="1"/>
</dbReference>